<keyword evidence="2" id="KW-0238">DNA-binding</keyword>
<accession>A0ABY6ACM8</accession>
<dbReference type="SMART" id="SM00422">
    <property type="entry name" value="HTH_MERR"/>
    <property type="match status" value="1"/>
</dbReference>
<evidence type="ECO:0000256" key="1">
    <source>
        <dbReference type="ARBA" id="ARBA00023015"/>
    </source>
</evidence>
<evidence type="ECO:0000259" key="4">
    <source>
        <dbReference type="PROSITE" id="PS50937"/>
    </source>
</evidence>
<dbReference type="EMBL" id="CP054475">
    <property type="protein sequence ID" value="UXD88470.1"/>
    <property type="molecule type" value="Genomic_DNA"/>
</dbReference>
<dbReference type="CDD" id="cd01104">
    <property type="entry name" value="HTH_MlrA-CarA"/>
    <property type="match status" value="1"/>
</dbReference>
<keyword evidence="6" id="KW-1185">Reference proteome</keyword>
<gene>
    <name evidence="5" type="ORF">HUF19_14005</name>
</gene>
<sequence length="305" mass="35482">MSRMDERGTYPIREFARLTGVNPVTLRAWERRYGIIRPERTEKGHRFYTDEHIQHVRHILYWLDQGYPIRQVKLLLKEGPEHAEHNDDWSNQQQQIIRAAQHLNTQHLDELWNAGFSSYPLAVYYERCLSPVLHFMRSSNTPHVVTHAFEHLLKRKFGAMLLQQQRHNRGPVLLLATNHEHAEIETLACACALGAAEFRVEYFGPHPTPAELDMVLTMTPADNVWIHFHPLIPAQQKQWQQYLAACQLPHFLSGAMPDTSVNENHAQTLIRLPEQLSRQVRRFITDSASRSRVYAENNTHSGGFH</sequence>
<name>A0ABY6ACM8_9GAMM</name>
<dbReference type="InterPro" id="IPR000551">
    <property type="entry name" value="MerR-type_HTH_dom"/>
</dbReference>
<dbReference type="RefSeq" id="WP_260997203.1">
    <property type="nucleotide sequence ID" value="NZ_CP054475.1"/>
</dbReference>
<evidence type="ECO:0000256" key="3">
    <source>
        <dbReference type="ARBA" id="ARBA00023163"/>
    </source>
</evidence>
<protein>
    <submittedName>
        <fullName evidence="5">MerR family transcriptional regulator</fullName>
    </submittedName>
</protein>
<proteinExistence type="predicted"/>
<feature type="domain" description="HTH merR-type" evidence="4">
    <location>
        <begin position="9"/>
        <end position="78"/>
    </location>
</feature>
<dbReference type="Pfam" id="PF13411">
    <property type="entry name" value="MerR_1"/>
    <property type="match status" value="1"/>
</dbReference>
<keyword evidence="3" id="KW-0804">Transcription</keyword>
<evidence type="ECO:0000313" key="6">
    <source>
        <dbReference type="Proteomes" id="UP001065322"/>
    </source>
</evidence>
<dbReference type="SUPFAM" id="SSF46955">
    <property type="entry name" value="Putative DNA-binding domain"/>
    <property type="match status" value="1"/>
</dbReference>
<dbReference type="PANTHER" id="PTHR30204:SF67">
    <property type="entry name" value="HTH-TYPE TRANSCRIPTIONAL REGULATOR MLRA-RELATED"/>
    <property type="match status" value="1"/>
</dbReference>
<evidence type="ECO:0000256" key="2">
    <source>
        <dbReference type="ARBA" id="ARBA00023125"/>
    </source>
</evidence>
<evidence type="ECO:0000313" key="5">
    <source>
        <dbReference type="EMBL" id="UXD88470.1"/>
    </source>
</evidence>
<dbReference type="PANTHER" id="PTHR30204">
    <property type="entry name" value="REDOX-CYCLING DRUG-SENSING TRANSCRIPTIONAL ACTIVATOR SOXR"/>
    <property type="match status" value="1"/>
</dbReference>
<keyword evidence="1" id="KW-0805">Transcription regulation</keyword>
<dbReference type="InterPro" id="IPR009061">
    <property type="entry name" value="DNA-bd_dom_put_sf"/>
</dbReference>
<dbReference type="InterPro" id="IPR047057">
    <property type="entry name" value="MerR_fam"/>
</dbReference>
<dbReference type="PROSITE" id="PS50937">
    <property type="entry name" value="HTH_MERR_2"/>
    <property type="match status" value="1"/>
</dbReference>
<dbReference type="Proteomes" id="UP001065322">
    <property type="component" value="Chromosome"/>
</dbReference>
<dbReference type="Gene3D" id="1.10.1660.10">
    <property type="match status" value="1"/>
</dbReference>
<organism evidence="5 6">
    <name type="scientific">Thalassolituus hydrocarboniclasticus</name>
    <dbReference type="NCBI Taxonomy" id="2742796"/>
    <lineage>
        <taxon>Bacteria</taxon>
        <taxon>Pseudomonadati</taxon>
        <taxon>Pseudomonadota</taxon>
        <taxon>Gammaproteobacteria</taxon>
        <taxon>Oceanospirillales</taxon>
        <taxon>Oceanospirillaceae</taxon>
        <taxon>Thalassolituus</taxon>
    </lineage>
</organism>
<reference evidence="6" key="1">
    <citation type="submission" date="2020-06" db="EMBL/GenBank/DDBJ databases">
        <title>Thalassolituus marinus alknpb1M-1, a hydrocarbon-degrading bacterium isolated from the deep-sea overlying water using an in-situ strategy from the South China Sea basin.</title>
        <authorList>
            <person name="Dong C."/>
            <person name="Chen Y."/>
            <person name="Shao Z."/>
        </authorList>
    </citation>
    <scope>NUCLEOTIDE SEQUENCE [LARGE SCALE GENOMIC DNA]</scope>
    <source>
        <strain evidence="6">alknpb1M-1</strain>
    </source>
</reference>